<evidence type="ECO:0000313" key="2">
    <source>
        <dbReference type="EMBL" id="MBR9652881.1"/>
    </source>
</evidence>
<accession>A0ABS5HV79</accession>
<evidence type="ECO:0000256" key="1">
    <source>
        <dbReference type="SAM" id="SignalP"/>
    </source>
</evidence>
<gene>
    <name evidence="2" type="ORF">IT775_17315</name>
</gene>
<organism evidence="2 3">
    <name type="scientific">Thalassovita aquimarina</name>
    <dbReference type="NCBI Taxonomy" id="2785917"/>
    <lineage>
        <taxon>Bacteria</taxon>
        <taxon>Pseudomonadati</taxon>
        <taxon>Pseudomonadota</taxon>
        <taxon>Alphaproteobacteria</taxon>
        <taxon>Rhodobacterales</taxon>
        <taxon>Roseobacteraceae</taxon>
        <taxon>Thalassovita</taxon>
    </lineage>
</organism>
<name>A0ABS5HV79_9RHOB</name>
<proteinExistence type="predicted"/>
<dbReference type="Proteomes" id="UP001195941">
    <property type="component" value="Unassembled WGS sequence"/>
</dbReference>
<feature type="chain" id="PRO_5047133289" description="PEP-CTERM sorting domain-containing protein" evidence="1">
    <location>
        <begin position="40"/>
        <end position="259"/>
    </location>
</feature>
<dbReference type="RefSeq" id="WP_212702502.1">
    <property type="nucleotide sequence ID" value="NZ_JADMKU010000019.1"/>
</dbReference>
<keyword evidence="1" id="KW-0732">Signal</keyword>
<protein>
    <recommendedName>
        <fullName evidence="4">PEP-CTERM sorting domain-containing protein</fullName>
    </recommendedName>
</protein>
<feature type="signal peptide" evidence="1">
    <location>
        <begin position="1"/>
        <end position="39"/>
    </location>
</feature>
<evidence type="ECO:0008006" key="4">
    <source>
        <dbReference type="Google" id="ProtNLM"/>
    </source>
</evidence>
<feature type="non-terminal residue" evidence="2">
    <location>
        <position position="259"/>
    </location>
</feature>
<reference evidence="2 3" key="1">
    <citation type="journal article" date="2021" name="Arch. Microbiol.">
        <title>Thalassobius aquimarinus sp. nov., isolated from the Sea of Japan seashore.</title>
        <authorList>
            <person name="Kurilenko V.V."/>
            <person name="Romanenko L.A."/>
            <person name="Chernysheva N.Y."/>
            <person name="Velansky P.V."/>
            <person name="Tekutyeva L.A."/>
            <person name="Isaeva M.P."/>
            <person name="Mikhailov V.V."/>
        </authorList>
    </citation>
    <scope>NUCLEOTIDE SEQUENCE [LARGE SCALE GENOMIC DNA]</scope>
    <source>
        <strain evidence="2 3">KMM 8518</strain>
    </source>
</reference>
<keyword evidence="3" id="KW-1185">Reference proteome</keyword>
<comment type="caution">
    <text evidence="2">The sequence shown here is derived from an EMBL/GenBank/DDBJ whole genome shotgun (WGS) entry which is preliminary data.</text>
</comment>
<evidence type="ECO:0000313" key="3">
    <source>
        <dbReference type="Proteomes" id="UP001195941"/>
    </source>
</evidence>
<sequence>MNLQDFSRESVSFFTKNAGIRGNLASLLLLAGTVSAAHATEVAVSFQDAGYGTFGGSQLQNIDSPESILGLPGISKVEFVQNTASGRFEAIQAGCDSQGNDVAVTLRLTADSSLINNVDGAGHLSFLACVNWLDQPGGKIEGFGFMQPIGASYTIDYINPATPDVPFARTATNVGSNFFADLTVSGGSVTYVFDGTPAASFIGSANFKPAALVDELNKYYDVTSPAPTPAPAIEGVKTSAITTDTGDAGLSVGDEITYT</sequence>
<dbReference type="EMBL" id="JADMKU010000019">
    <property type="protein sequence ID" value="MBR9652881.1"/>
    <property type="molecule type" value="Genomic_DNA"/>
</dbReference>